<sequence>MQGDIEALVLSGELFNGTERSSSPTRSESSEDSGWHDDEIEPSPEEQKYRDMGYDPDTARKHAQKDHQDAKAQQESIGMGPGRTGVKGVIRDRDEAEELVQERRGKEMEDLRKKMEAGNLGGKTYLQEEREKAARGEERFDDLVLKELERDLEKRDVFGAPRARFGYLREVGVKQFVKAVEQEVRGVWVVVHLYDPSLERCYGLDDLLSQLAKDNPATKFLRARASALGFAATNNPRLKPRSTKRPLRTFKEEDEFFSDEQDEDEDDYGDNPQSDDEDVDLEMLPTLLVYRDGELVHNWVRVDWVAGEGGVDELLGKHNIIQQSIFTQEDHFLDVDQPDSDDGEFQESLNRILRRSGERRDEDEW</sequence>
<dbReference type="InterPro" id="IPR024253">
    <property type="entry name" value="Phosducin_thioredoxin-like_dom"/>
</dbReference>
<feature type="compositionally biased region" description="Low complexity" evidence="2">
    <location>
        <begin position="18"/>
        <end position="27"/>
    </location>
</feature>
<feature type="region of interest" description="Disordered" evidence="2">
    <location>
        <begin position="1"/>
        <end position="110"/>
    </location>
</feature>
<dbReference type="SUPFAM" id="SSF52833">
    <property type="entry name" value="Thioredoxin-like"/>
    <property type="match status" value="1"/>
</dbReference>
<evidence type="ECO:0000313" key="4">
    <source>
        <dbReference type="EMBL" id="KAF5358170.1"/>
    </source>
</evidence>
<feature type="compositionally biased region" description="Basic and acidic residues" evidence="2">
    <location>
        <begin position="45"/>
        <end position="72"/>
    </location>
</feature>
<dbReference type="PANTHER" id="PTHR46052">
    <property type="entry name" value="PHOSDUCIN-LIKE PROTEIN"/>
    <property type="match status" value="1"/>
</dbReference>
<dbReference type="InterPro" id="IPR051499">
    <property type="entry name" value="Phosducin-like_reg"/>
</dbReference>
<dbReference type="AlphaFoldDB" id="A0A8H5G4F4"/>
<dbReference type="PANTHER" id="PTHR46052:SF1">
    <property type="entry name" value="PHOSDUCIN-LIKE PROTEIN"/>
    <property type="match status" value="1"/>
</dbReference>
<keyword evidence="5" id="KW-1185">Reference proteome</keyword>
<dbReference type="Proteomes" id="UP000559027">
    <property type="component" value="Unassembled WGS sequence"/>
</dbReference>
<protein>
    <recommendedName>
        <fullName evidence="3">Phosducin domain-containing protein</fullName>
    </recommendedName>
</protein>
<dbReference type="Gene3D" id="3.40.30.10">
    <property type="entry name" value="Glutaredoxin"/>
    <property type="match status" value="1"/>
</dbReference>
<reference evidence="4 5" key="1">
    <citation type="journal article" date="2020" name="ISME J.">
        <title>Uncovering the hidden diversity of litter-decomposition mechanisms in mushroom-forming fungi.</title>
        <authorList>
            <person name="Floudas D."/>
            <person name="Bentzer J."/>
            <person name="Ahren D."/>
            <person name="Johansson T."/>
            <person name="Persson P."/>
            <person name="Tunlid A."/>
        </authorList>
    </citation>
    <scope>NUCLEOTIDE SEQUENCE [LARGE SCALE GENOMIC DNA]</scope>
    <source>
        <strain evidence="4 5">CBS 146.42</strain>
    </source>
</reference>
<dbReference type="Pfam" id="PF02114">
    <property type="entry name" value="Phosducin"/>
    <property type="match status" value="1"/>
</dbReference>
<organism evidence="4 5">
    <name type="scientific">Leucocoprinus leucothites</name>
    <dbReference type="NCBI Taxonomy" id="201217"/>
    <lineage>
        <taxon>Eukaryota</taxon>
        <taxon>Fungi</taxon>
        <taxon>Dikarya</taxon>
        <taxon>Basidiomycota</taxon>
        <taxon>Agaricomycotina</taxon>
        <taxon>Agaricomycetes</taxon>
        <taxon>Agaricomycetidae</taxon>
        <taxon>Agaricales</taxon>
        <taxon>Agaricineae</taxon>
        <taxon>Agaricaceae</taxon>
        <taxon>Leucocoprinus</taxon>
    </lineage>
</organism>
<dbReference type="CDD" id="cd02957">
    <property type="entry name" value="Phd_like"/>
    <property type="match status" value="1"/>
</dbReference>
<comment type="similarity">
    <text evidence="1">Belongs to the phosducin family.</text>
</comment>
<comment type="caution">
    <text evidence="4">The sequence shown here is derived from an EMBL/GenBank/DDBJ whole genome shotgun (WGS) entry which is preliminary data.</text>
</comment>
<evidence type="ECO:0000256" key="2">
    <source>
        <dbReference type="SAM" id="MobiDB-lite"/>
    </source>
</evidence>
<dbReference type="InterPro" id="IPR036249">
    <property type="entry name" value="Thioredoxin-like_sf"/>
</dbReference>
<name>A0A8H5G4F4_9AGAR</name>
<feature type="domain" description="Phosducin" evidence="3">
    <location>
        <begin position="157"/>
        <end position="231"/>
    </location>
</feature>
<evidence type="ECO:0000313" key="5">
    <source>
        <dbReference type="Proteomes" id="UP000559027"/>
    </source>
</evidence>
<feature type="region of interest" description="Disordered" evidence="2">
    <location>
        <begin position="253"/>
        <end position="279"/>
    </location>
</feature>
<gene>
    <name evidence="4" type="ORF">D9756_001336</name>
</gene>
<dbReference type="OrthoDB" id="70588at2759"/>
<dbReference type="EMBL" id="JAACJO010000005">
    <property type="protein sequence ID" value="KAF5358170.1"/>
    <property type="molecule type" value="Genomic_DNA"/>
</dbReference>
<accession>A0A8H5G4F4</accession>
<evidence type="ECO:0000259" key="3">
    <source>
        <dbReference type="Pfam" id="PF02114"/>
    </source>
</evidence>
<evidence type="ECO:0000256" key="1">
    <source>
        <dbReference type="ARBA" id="ARBA00009686"/>
    </source>
</evidence>
<feature type="compositionally biased region" description="Basic and acidic residues" evidence="2">
    <location>
        <begin position="89"/>
        <end position="110"/>
    </location>
</feature>
<proteinExistence type="inferred from homology"/>